<evidence type="ECO:0000256" key="5">
    <source>
        <dbReference type="ARBA" id="ARBA00022723"/>
    </source>
</evidence>
<comment type="cofactor">
    <cofactor evidence="1 12">
        <name>Mn(2+)</name>
        <dbReference type="ChEBI" id="CHEBI:29035"/>
    </cofactor>
</comment>
<dbReference type="PANTHER" id="PTHR12439:SF42">
    <property type="entry name" value="ENDORIBONUCLEASE-RELATED"/>
    <property type="match status" value="1"/>
</dbReference>
<dbReference type="GO" id="GO:0004521">
    <property type="term" value="F:RNA endonuclease activity"/>
    <property type="evidence" value="ECO:0007669"/>
    <property type="project" value="UniProtKB-UniRule"/>
</dbReference>
<keyword evidence="16" id="KW-1185">Reference proteome</keyword>
<dbReference type="EMBL" id="JAWDGP010005278">
    <property type="protein sequence ID" value="KAK3758277.1"/>
    <property type="molecule type" value="Genomic_DNA"/>
</dbReference>
<evidence type="ECO:0000259" key="13">
    <source>
        <dbReference type="PROSITE" id="PS50958"/>
    </source>
</evidence>
<dbReference type="SMART" id="SM00201">
    <property type="entry name" value="SO"/>
    <property type="match status" value="2"/>
</dbReference>
<dbReference type="InterPro" id="IPR018998">
    <property type="entry name" value="EndoU_C"/>
</dbReference>
<accession>A0AAE0YXY5</accession>
<dbReference type="PANTHER" id="PTHR12439">
    <property type="entry name" value="PLACENTAL PROTEIN 11-RELATED"/>
    <property type="match status" value="1"/>
</dbReference>
<proteinExistence type="inferred from homology"/>
<keyword evidence="11" id="KW-0456">Lyase</keyword>
<evidence type="ECO:0000313" key="16">
    <source>
        <dbReference type="Proteomes" id="UP001283361"/>
    </source>
</evidence>
<dbReference type="SUPFAM" id="SSF90188">
    <property type="entry name" value="Somatomedin B domain"/>
    <property type="match status" value="2"/>
</dbReference>
<dbReference type="GO" id="GO:0003723">
    <property type="term" value="F:RNA binding"/>
    <property type="evidence" value="ECO:0007669"/>
    <property type="project" value="UniProtKB-UniRule"/>
</dbReference>
<protein>
    <recommendedName>
        <fullName evidence="12">Uridylate-specific endoribonuclease</fullName>
        <ecNumber evidence="12">4.6.1.-</ecNumber>
    </recommendedName>
</protein>
<evidence type="ECO:0000256" key="8">
    <source>
        <dbReference type="ARBA" id="ARBA00022884"/>
    </source>
</evidence>
<reference evidence="15" key="1">
    <citation type="journal article" date="2023" name="G3 (Bethesda)">
        <title>A reference genome for the long-term kleptoplast-retaining sea slug Elysia crispata morphotype clarki.</title>
        <authorList>
            <person name="Eastman K.E."/>
            <person name="Pendleton A.L."/>
            <person name="Shaikh M.A."/>
            <person name="Suttiyut T."/>
            <person name="Ogas R."/>
            <person name="Tomko P."/>
            <person name="Gavelis G."/>
            <person name="Widhalm J.R."/>
            <person name="Wisecaver J.H."/>
        </authorList>
    </citation>
    <scope>NUCLEOTIDE SEQUENCE</scope>
    <source>
        <strain evidence="15">ECLA1</strain>
    </source>
</reference>
<keyword evidence="8 12" id="KW-0694">RNA-binding</keyword>
<dbReference type="InterPro" id="IPR037227">
    <property type="entry name" value="EndoU-like"/>
</dbReference>
<dbReference type="GO" id="GO:0046872">
    <property type="term" value="F:metal ion binding"/>
    <property type="evidence" value="ECO:0007669"/>
    <property type="project" value="UniProtKB-UniRule"/>
</dbReference>
<evidence type="ECO:0000259" key="14">
    <source>
        <dbReference type="PROSITE" id="PS51959"/>
    </source>
</evidence>
<gene>
    <name evidence="15" type="ORF">RRG08_033244</name>
</gene>
<dbReference type="InterPro" id="IPR036024">
    <property type="entry name" value="Somatomedin_B-like_dom_sf"/>
</dbReference>
<evidence type="ECO:0000256" key="9">
    <source>
        <dbReference type="ARBA" id="ARBA00023157"/>
    </source>
</evidence>
<evidence type="ECO:0000256" key="10">
    <source>
        <dbReference type="ARBA" id="ARBA00023211"/>
    </source>
</evidence>
<feature type="domain" description="SMB" evidence="13">
    <location>
        <begin position="328"/>
        <end position="370"/>
    </location>
</feature>
<dbReference type="SUPFAM" id="SSF142877">
    <property type="entry name" value="EndoU-like"/>
    <property type="match status" value="1"/>
</dbReference>
<keyword evidence="4 12" id="KW-0540">Nuclease</keyword>
<comment type="caution">
    <text evidence="15">The sequence shown here is derived from an EMBL/GenBank/DDBJ whole genome shotgun (WGS) entry which is preliminary data.</text>
</comment>
<keyword evidence="9" id="KW-1015">Disulfide bond</keyword>
<dbReference type="CDD" id="cd21159">
    <property type="entry name" value="XendoU"/>
    <property type="match status" value="1"/>
</dbReference>
<evidence type="ECO:0000256" key="4">
    <source>
        <dbReference type="ARBA" id="ARBA00022722"/>
    </source>
</evidence>
<dbReference type="InterPro" id="IPR039787">
    <property type="entry name" value="ENDOU"/>
</dbReference>
<dbReference type="Pfam" id="PF01033">
    <property type="entry name" value="Somatomedin_B"/>
    <property type="match status" value="2"/>
</dbReference>
<dbReference type="PROSITE" id="PS50958">
    <property type="entry name" value="SMB_2"/>
    <property type="match status" value="2"/>
</dbReference>
<name>A0AAE0YXY5_9GAST</name>
<comment type="subunit">
    <text evidence="3 12">Monomer.</text>
</comment>
<comment type="catalytic activity">
    <reaction evidence="12">
        <text>ribonucleotidyl-uridine-RNA = a 5'-end dephospho-uridine-RNA + a 3'-end 2',3'-cyclophospho-ribonucleotide-RNA</text>
        <dbReference type="Rhea" id="RHEA:67792"/>
        <dbReference type="Rhea" id="RHEA-COMP:10464"/>
        <dbReference type="Rhea" id="RHEA-COMP:17354"/>
        <dbReference type="Rhea" id="RHEA-COMP:17356"/>
        <dbReference type="ChEBI" id="CHEBI:83064"/>
        <dbReference type="ChEBI" id="CHEBI:173117"/>
        <dbReference type="ChEBI" id="CHEBI:173224"/>
    </reaction>
</comment>
<organism evidence="15 16">
    <name type="scientific">Elysia crispata</name>
    <name type="common">lettuce slug</name>
    <dbReference type="NCBI Taxonomy" id="231223"/>
    <lineage>
        <taxon>Eukaryota</taxon>
        <taxon>Metazoa</taxon>
        <taxon>Spiralia</taxon>
        <taxon>Lophotrochozoa</taxon>
        <taxon>Mollusca</taxon>
        <taxon>Gastropoda</taxon>
        <taxon>Heterobranchia</taxon>
        <taxon>Euthyneura</taxon>
        <taxon>Panpulmonata</taxon>
        <taxon>Sacoglossa</taxon>
        <taxon>Placobranchoidea</taxon>
        <taxon>Plakobranchidae</taxon>
        <taxon>Elysia</taxon>
    </lineage>
</organism>
<dbReference type="AlphaFoldDB" id="A0AAE0YXY5"/>
<dbReference type="PROSITE" id="PS00524">
    <property type="entry name" value="SMB_1"/>
    <property type="match status" value="2"/>
</dbReference>
<evidence type="ECO:0000256" key="7">
    <source>
        <dbReference type="ARBA" id="ARBA00022801"/>
    </source>
</evidence>
<evidence type="ECO:0000256" key="1">
    <source>
        <dbReference type="ARBA" id="ARBA00001936"/>
    </source>
</evidence>
<dbReference type="Proteomes" id="UP001283361">
    <property type="component" value="Unassembled WGS sequence"/>
</dbReference>
<dbReference type="PROSITE" id="PS51959">
    <property type="entry name" value="ENDOU"/>
    <property type="match status" value="1"/>
</dbReference>
<evidence type="ECO:0000256" key="6">
    <source>
        <dbReference type="ARBA" id="ARBA00022759"/>
    </source>
</evidence>
<dbReference type="Pfam" id="PF09412">
    <property type="entry name" value="XendoU"/>
    <property type="match status" value="1"/>
</dbReference>
<evidence type="ECO:0000256" key="3">
    <source>
        <dbReference type="ARBA" id="ARBA00011245"/>
    </source>
</evidence>
<dbReference type="GO" id="GO:0016787">
    <property type="term" value="F:hydrolase activity"/>
    <property type="evidence" value="ECO:0007669"/>
    <property type="project" value="UniProtKB-KW"/>
</dbReference>
<evidence type="ECO:0000256" key="11">
    <source>
        <dbReference type="ARBA" id="ARBA00023239"/>
    </source>
</evidence>
<feature type="domain" description="SMB" evidence="13">
    <location>
        <begin position="40"/>
        <end position="85"/>
    </location>
</feature>
<dbReference type="InterPro" id="IPR001212">
    <property type="entry name" value="Somatomedin_B_dom"/>
</dbReference>
<dbReference type="EC" id="4.6.1.-" evidence="12"/>
<keyword evidence="10 12" id="KW-0464">Manganese</keyword>
<evidence type="ECO:0000256" key="2">
    <source>
        <dbReference type="ARBA" id="ARBA00010168"/>
    </source>
</evidence>
<comment type="similarity">
    <text evidence="2 12">Belongs to the ENDOU family.</text>
</comment>
<sequence>MLGIVGNIQHKLISEHSKKMKLLFAALVLITATFSNGFLLQDSCLSKCGAKYDPSRSCQCNKACSRFGSCCSDYTSLCDSSGSSSSFFLSNKVLTTLPPTDSSGSSSSFFLSNKVLTTLPPTDSSGSSSSFFLSNKVLTTLPPTDSSGSSSSFFLSNKVLTTLPPTDSSGNSSGSSSSFFLSNKVLTTLPPTDSSGSSSSFFLSNKVLTTLPPTDSSGSSSSFFLSNKVLTTLPPTDSSGSSSSFFLSNKVLTTLPPTDSSGSSSSFFLSNKVLTTLPPTDSSGSSSSFFLSNKVLTTLPPTDSSGSSSSFFLSNKVLTTLPPTDSSGSSSCWGKCNSAYDRKRQCQCNSLCGNYGNCCPDYSTQCGYVSSYVGSSTSAWTGSGSCMDFSDVTEELWDNDVNRLSTSDVTINDQASVGRTDFRDKSYKNLFSYVDEAKLNASVYTTYLALLDNYDRNKGHPERVTPQEKAEEDAFLDAIMATKTMETLYGYLKCEGKVQSKSNLRSTLRLIWFDLYKRSSSGYALDSSGFEHVMIGDYKSSNVASGLHYWLSFYEEEKKGDLNYYGHTCKTQTNFVCAAFDWNGRKKQRTSFFLRTSPAFDIALYTLCFIFYPNGFCRPVIDGSKINIKTFSIDGHLSTAYIAG</sequence>
<keyword evidence="7 12" id="KW-0378">Hydrolase</keyword>
<evidence type="ECO:0000313" key="15">
    <source>
        <dbReference type="EMBL" id="KAK3758277.1"/>
    </source>
</evidence>
<evidence type="ECO:0000256" key="12">
    <source>
        <dbReference type="RuleBase" id="RU367085"/>
    </source>
</evidence>
<feature type="domain" description="EndoU" evidence="14">
    <location>
        <begin position="385"/>
        <end position="644"/>
    </location>
</feature>
<dbReference type="Gene3D" id="4.10.410.20">
    <property type="match status" value="2"/>
</dbReference>
<dbReference type="GO" id="GO:0016829">
    <property type="term" value="F:lyase activity"/>
    <property type="evidence" value="ECO:0007669"/>
    <property type="project" value="UniProtKB-KW"/>
</dbReference>
<keyword evidence="5 12" id="KW-0479">Metal-binding</keyword>
<keyword evidence="6 12" id="KW-0255">Endonuclease</keyword>